<keyword evidence="3" id="KW-1185">Reference proteome</keyword>
<dbReference type="Proteomes" id="UP000291343">
    <property type="component" value="Unassembled WGS sequence"/>
</dbReference>
<comment type="caution">
    <text evidence="2">The sequence shown here is derived from an EMBL/GenBank/DDBJ whole genome shotgun (WGS) entry which is preliminary data.</text>
</comment>
<evidence type="ECO:0000313" key="2">
    <source>
        <dbReference type="EMBL" id="RZF49243.1"/>
    </source>
</evidence>
<gene>
    <name evidence="2" type="ORF">LSTR_LSTR017528</name>
</gene>
<organism evidence="2 3">
    <name type="scientific">Laodelphax striatellus</name>
    <name type="common">Small brown planthopper</name>
    <name type="synonym">Delphax striatella</name>
    <dbReference type="NCBI Taxonomy" id="195883"/>
    <lineage>
        <taxon>Eukaryota</taxon>
        <taxon>Metazoa</taxon>
        <taxon>Ecdysozoa</taxon>
        <taxon>Arthropoda</taxon>
        <taxon>Hexapoda</taxon>
        <taxon>Insecta</taxon>
        <taxon>Pterygota</taxon>
        <taxon>Neoptera</taxon>
        <taxon>Paraneoptera</taxon>
        <taxon>Hemiptera</taxon>
        <taxon>Auchenorrhyncha</taxon>
        <taxon>Fulgoroidea</taxon>
        <taxon>Delphacidae</taxon>
        <taxon>Criomorphinae</taxon>
        <taxon>Laodelphax</taxon>
    </lineage>
</organism>
<dbReference type="OrthoDB" id="654211at2759"/>
<feature type="region of interest" description="Disordered" evidence="1">
    <location>
        <begin position="174"/>
        <end position="194"/>
    </location>
</feature>
<protein>
    <submittedName>
        <fullName evidence="2">Uncharacterized protein</fullName>
    </submittedName>
</protein>
<sequence>MNPDQQQAAMASNSLPAHSQAEVCLSTQQRDEQAAAVNAVTLSNVAKYWVLTQTLFPGGQVRTLPCPTLPVSVYGLPRLESVKDPMTSVCVAGDTVTLVQHQSQIPVNTITVPVSSSALPALTPAPHIVAVPPALTSSKEDKSSAADQCNGAGQQQVHCQVQCDMPILQQQLTSSSPATSTTQSSAVQSHAQAPAHRLAISFTPQQRQQLHEQVPNCSVTSHLSTLIGFMGSSEMVQCNALNTQKM</sequence>
<dbReference type="InParanoid" id="A0A482XT97"/>
<evidence type="ECO:0000313" key="3">
    <source>
        <dbReference type="Proteomes" id="UP000291343"/>
    </source>
</evidence>
<name>A0A482XT97_LAOST</name>
<reference evidence="2 3" key="1">
    <citation type="journal article" date="2017" name="Gigascience">
        <title>Genome sequence of the small brown planthopper, Laodelphax striatellus.</title>
        <authorList>
            <person name="Zhu J."/>
            <person name="Jiang F."/>
            <person name="Wang X."/>
            <person name="Yang P."/>
            <person name="Bao Y."/>
            <person name="Zhao W."/>
            <person name="Wang W."/>
            <person name="Lu H."/>
            <person name="Wang Q."/>
            <person name="Cui N."/>
            <person name="Li J."/>
            <person name="Chen X."/>
            <person name="Luo L."/>
            <person name="Yu J."/>
            <person name="Kang L."/>
            <person name="Cui F."/>
        </authorList>
    </citation>
    <scope>NUCLEOTIDE SEQUENCE [LARGE SCALE GENOMIC DNA]</scope>
    <source>
        <strain evidence="2">Lst14</strain>
    </source>
</reference>
<evidence type="ECO:0000256" key="1">
    <source>
        <dbReference type="SAM" id="MobiDB-lite"/>
    </source>
</evidence>
<dbReference type="AlphaFoldDB" id="A0A482XT97"/>
<accession>A0A482XT97</accession>
<dbReference type="EMBL" id="QKKF02000139">
    <property type="protein sequence ID" value="RZF49243.1"/>
    <property type="molecule type" value="Genomic_DNA"/>
</dbReference>
<proteinExistence type="predicted"/>